<proteinExistence type="predicted"/>
<keyword evidence="1" id="KW-0808">Transferase</keyword>
<evidence type="ECO:0000313" key="2">
    <source>
        <dbReference type="Proteomes" id="UP001165960"/>
    </source>
</evidence>
<comment type="caution">
    <text evidence="1">The sequence shown here is derived from an EMBL/GenBank/DDBJ whole genome shotgun (WGS) entry which is preliminary data.</text>
</comment>
<gene>
    <name evidence="1" type="primary">ALG5_1</name>
    <name evidence="1" type="ORF">DSO57_1023991</name>
</gene>
<evidence type="ECO:0000313" key="1">
    <source>
        <dbReference type="EMBL" id="KAJ9076663.1"/>
    </source>
</evidence>
<organism evidence="1 2">
    <name type="scientific">Entomophthora muscae</name>
    <dbReference type="NCBI Taxonomy" id="34485"/>
    <lineage>
        <taxon>Eukaryota</taxon>
        <taxon>Fungi</taxon>
        <taxon>Fungi incertae sedis</taxon>
        <taxon>Zoopagomycota</taxon>
        <taxon>Entomophthoromycotina</taxon>
        <taxon>Entomophthoromycetes</taxon>
        <taxon>Entomophthorales</taxon>
        <taxon>Entomophthoraceae</taxon>
        <taxon>Entomophthora</taxon>
    </lineage>
</organism>
<keyword evidence="1" id="KW-0328">Glycosyltransferase</keyword>
<sequence>MSMLSLLGTLYFLVGLACSALCLLCVLLTFLGYLKKPRDSVEEENFYYQSEAEVKVPVYCISKEPIVDLSVVIPAYNEVARLPLMLEETVDFLKARVAKNTGFKYEIIVVDDGSKDKTADCALDFAKKANLKKGELVVVKLAINRGKGGAVAQGILRAKGKNILFADADGATRFSDVSILEEALAKLERKGLGLVVGSRSHLVNSEAVVKRSLLRNALMYGFHTYLYALGIRGIKDTQCGFKLFTRAAAHRIFSNLHAEGWIFDIETLLLARMFEIPISEVPVNWQEIEGSKVSIIRDAIKMALDLLMIRLSYFWGIWKICLPISSSTFCSTSTTPVSSRKLRKHLQ</sequence>
<accession>A0ACC2TPS8</accession>
<protein>
    <submittedName>
        <fullName evidence="1">Dolichyl-phosphate beta-glucosyltransferase</fullName>
        <ecNumber evidence="1">2.4.1.117</ecNumber>
    </submittedName>
</protein>
<dbReference type="Proteomes" id="UP001165960">
    <property type="component" value="Unassembled WGS sequence"/>
</dbReference>
<name>A0ACC2TPS8_9FUNG</name>
<dbReference type="EC" id="2.4.1.117" evidence="1"/>
<reference evidence="1" key="1">
    <citation type="submission" date="2022-04" db="EMBL/GenBank/DDBJ databases">
        <title>Genome of the entomopathogenic fungus Entomophthora muscae.</title>
        <authorList>
            <person name="Elya C."/>
            <person name="Lovett B.R."/>
            <person name="Lee E."/>
            <person name="Macias A.M."/>
            <person name="Hajek A.E."/>
            <person name="De Bivort B.L."/>
            <person name="Kasson M.T."/>
            <person name="De Fine Licht H.H."/>
            <person name="Stajich J.E."/>
        </authorList>
    </citation>
    <scope>NUCLEOTIDE SEQUENCE</scope>
    <source>
        <strain evidence="1">Berkeley</strain>
    </source>
</reference>
<dbReference type="EMBL" id="QTSX02002257">
    <property type="protein sequence ID" value="KAJ9076663.1"/>
    <property type="molecule type" value="Genomic_DNA"/>
</dbReference>
<keyword evidence="2" id="KW-1185">Reference proteome</keyword>